<evidence type="ECO:0000313" key="2">
    <source>
        <dbReference type="Proteomes" id="UP001150924"/>
    </source>
</evidence>
<dbReference type="EMBL" id="JAPNKE010000002">
    <property type="protein sequence ID" value="MCY1004693.1"/>
    <property type="molecule type" value="Genomic_DNA"/>
</dbReference>
<sequence length="365" mass="37465">MSQSIILGGLFATETGGTGPTCECEYGCRTDADCPEGQICRCAGDGLGTYTRCIAADCTADADCPGELCGVAGGACSDGLVHAACTTPQDECAGPSDCNGNLCILQDAKWICNNVDCGRPFIVDAAPVTAAASARDDWRGLVAVPAGAPALRARLREHWTAIALAEHASVASFAVFVLQLLAVGAPPTLVSDAQRAMADEIEHARIAFALASLYEGTGVGPGPLPIGRPRVAADLDAVVAAVIAEACVAETLAGLELREAAAQAEDPALARLLARIAADEQRHAELGWRFVQWALREAGADRGRAEACFAAALAGAEAAAEDMSSRLGDPALRSHGVVDAPLRAAVWRRALDGLVRPAAARLCAA</sequence>
<proteinExistence type="predicted"/>
<accession>A0A9X3IWE0</accession>
<gene>
    <name evidence="1" type="ORF">OV079_03725</name>
</gene>
<dbReference type="Gene3D" id="1.10.620.20">
    <property type="entry name" value="Ribonucleotide Reductase, subunit A"/>
    <property type="match status" value="1"/>
</dbReference>
<dbReference type="InterPro" id="IPR009078">
    <property type="entry name" value="Ferritin-like_SF"/>
</dbReference>
<protein>
    <submittedName>
        <fullName evidence="1">Ferritin-like domain-containing protein</fullName>
    </submittedName>
</protein>
<dbReference type="Proteomes" id="UP001150924">
    <property type="component" value="Unassembled WGS sequence"/>
</dbReference>
<keyword evidence="2" id="KW-1185">Reference proteome</keyword>
<reference evidence="1" key="1">
    <citation type="submission" date="2022-11" db="EMBL/GenBank/DDBJ databases">
        <title>Minimal conservation of predation-associated metabolite biosynthetic gene clusters underscores biosynthetic potential of Myxococcota including descriptions for ten novel species: Archangium lansinium sp. nov., Myxococcus landrumus sp. nov., Nannocystis bai.</title>
        <authorList>
            <person name="Ahearne A."/>
            <person name="Stevens C."/>
            <person name="Phillips K."/>
        </authorList>
    </citation>
    <scope>NUCLEOTIDE SEQUENCE</scope>
    <source>
        <strain evidence="1">Na p29</strain>
    </source>
</reference>
<dbReference type="InterPro" id="IPR012348">
    <property type="entry name" value="RNR-like"/>
</dbReference>
<dbReference type="AlphaFoldDB" id="A0A9X3IWE0"/>
<dbReference type="SUPFAM" id="SSF47240">
    <property type="entry name" value="Ferritin-like"/>
    <property type="match status" value="1"/>
</dbReference>
<dbReference type="RefSeq" id="WP_267766266.1">
    <property type="nucleotide sequence ID" value="NZ_JAPNKE010000002.1"/>
</dbReference>
<dbReference type="GO" id="GO:0016491">
    <property type="term" value="F:oxidoreductase activity"/>
    <property type="evidence" value="ECO:0007669"/>
    <property type="project" value="InterPro"/>
</dbReference>
<evidence type="ECO:0000313" key="1">
    <source>
        <dbReference type="EMBL" id="MCY1004693.1"/>
    </source>
</evidence>
<comment type="caution">
    <text evidence="1">The sequence shown here is derived from an EMBL/GenBank/DDBJ whole genome shotgun (WGS) entry which is preliminary data.</text>
</comment>
<organism evidence="1 2">
    <name type="scientific">Nannocystis pusilla</name>
    <dbReference type="NCBI Taxonomy" id="889268"/>
    <lineage>
        <taxon>Bacteria</taxon>
        <taxon>Pseudomonadati</taxon>
        <taxon>Myxococcota</taxon>
        <taxon>Polyangia</taxon>
        <taxon>Nannocystales</taxon>
        <taxon>Nannocystaceae</taxon>
        <taxon>Nannocystis</taxon>
    </lineage>
</organism>
<dbReference type="CDD" id="cd00657">
    <property type="entry name" value="Ferritin_like"/>
    <property type="match status" value="1"/>
</dbReference>
<name>A0A9X3IWE0_9BACT</name>